<feature type="transmembrane region" description="Helical" evidence="1">
    <location>
        <begin position="115"/>
        <end position="137"/>
    </location>
</feature>
<dbReference type="RefSeq" id="XP_067815822.1">
    <property type="nucleotide sequence ID" value="XM_067966427.1"/>
</dbReference>
<name>A0A976FGR1_BRELC</name>
<dbReference type="Proteomes" id="UP000294530">
    <property type="component" value="Unassembled WGS sequence"/>
</dbReference>
<dbReference type="KEGG" id="blac:94352098"/>
<evidence type="ECO:0000256" key="1">
    <source>
        <dbReference type="SAM" id="Phobius"/>
    </source>
</evidence>
<accession>A0A976FGR1</accession>
<proteinExistence type="predicted"/>
<evidence type="ECO:0000313" key="2">
    <source>
        <dbReference type="EMBL" id="TDH66323.1"/>
    </source>
</evidence>
<sequence length="224" mass="23757">MVPMGRVRFFEIKHRKLNLNFRVRMFRSRIVVLVLLLLYGVRGQSNSTQSGCDVCASTGDCSKAYSGEPGRFCGNWLDQKRSRHPCCCPNDAICKVAKYDCNCGYVEEDGYGLVWLWYLLGSLALLLCCCSCSFVAFKRASDHGADSFIPVATPVDGEYYGRRSARGGGMSAATGAALGGTAGFVGGYMIGNSLATSGDSRVDGGGCTGGYGGNNGGGDFAGDF</sequence>
<keyword evidence="1" id="KW-1133">Transmembrane helix</keyword>
<keyword evidence="3" id="KW-1185">Reference proteome</keyword>
<protein>
    <submittedName>
        <fullName evidence="2">Uncharacterized protein</fullName>
    </submittedName>
</protein>
<reference evidence="2 3" key="1">
    <citation type="journal article" date="2021" name="Genome Biol.">
        <title>AFLAP: assembly-free linkage analysis pipeline using k-mers from genome sequencing data.</title>
        <authorList>
            <person name="Fletcher K."/>
            <person name="Zhang L."/>
            <person name="Gil J."/>
            <person name="Han R."/>
            <person name="Cavanaugh K."/>
            <person name="Michelmore R."/>
        </authorList>
    </citation>
    <scope>NUCLEOTIDE SEQUENCE [LARGE SCALE GENOMIC DNA]</scope>
    <source>
        <strain evidence="2 3">SF5</strain>
    </source>
</reference>
<dbReference type="EMBL" id="SHOA02000018">
    <property type="protein sequence ID" value="TDH66323.1"/>
    <property type="molecule type" value="Genomic_DNA"/>
</dbReference>
<evidence type="ECO:0000313" key="3">
    <source>
        <dbReference type="Proteomes" id="UP000294530"/>
    </source>
</evidence>
<comment type="caution">
    <text evidence="2">The sequence shown here is derived from an EMBL/GenBank/DDBJ whole genome shotgun (WGS) entry which is preliminary data.</text>
</comment>
<keyword evidence="1" id="KW-0472">Membrane</keyword>
<keyword evidence="1" id="KW-0812">Transmembrane</keyword>
<organism evidence="2 3">
    <name type="scientific">Bremia lactucae</name>
    <name type="common">Lettuce downy mildew</name>
    <dbReference type="NCBI Taxonomy" id="4779"/>
    <lineage>
        <taxon>Eukaryota</taxon>
        <taxon>Sar</taxon>
        <taxon>Stramenopiles</taxon>
        <taxon>Oomycota</taxon>
        <taxon>Peronosporomycetes</taxon>
        <taxon>Peronosporales</taxon>
        <taxon>Peronosporaceae</taxon>
        <taxon>Bremia</taxon>
    </lineage>
</organism>
<dbReference type="GeneID" id="94352098"/>
<gene>
    <name evidence="2" type="ORF">CCR75_008375</name>
</gene>
<dbReference type="AlphaFoldDB" id="A0A976FGR1"/>
<dbReference type="OrthoDB" id="75760at2759"/>